<comment type="caution">
    <text evidence="2">The sequence shown here is derived from an EMBL/GenBank/DDBJ whole genome shotgun (WGS) entry which is preliminary data.</text>
</comment>
<feature type="domain" description="Heterokaryon incompatibility" evidence="1">
    <location>
        <begin position="212"/>
        <end position="371"/>
    </location>
</feature>
<name>A0AAE0TX42_9PEZI</name>
<dbReference type="EMBL" id="JAULSN010000001">
    <property type="protein sequence ID" value="KAK3382660.1"/>
    <property type="molecule type" value="Genomic_DNA"/>
</dbReference>
<dbReference type="PANTHER" id="PTHR33112">
    <property type="entry name" value="DOMAIN PROTEIN, PUTATIVE-RELATED"/>
    <property type="match status" value="1"/>
</dbReference>
<gene>
    <name evidence="2" type="ORF">B0T24DRAFT_20122</name>
</gene>
<evidence type="ECO:0000313" key="2">
    <source>
        <dbReference type="EMBL" id="KAK3382660.1"/>
    </source>
</evidence>
<reference evidence="2" key="1">
    <citation type="journal article" date="2023" name="Mol. Phylogenet. Evol.">
        <title>Genome-scale phylogeny and comparative genomics of the fungal order Sordariales.</title>
        <authorList>
            <person name="Hensen N."/>
            <person name="Bonometti L."/>
            <person name="Westerberg I."/>
            <person name="Brannstrom I.O."/>
            <person name="Guillou S."/>
            <person name="Cros-Aarteil S."/>
            <person name="Calhoun S."/>
            <person name="Haridas S."/>
            <person name="Kuo A."/>
            <person name="Mondo S."/>
            <person name="Pangilinan J."/>
            <person name="Riley R."/>
            <person name="LaButti K."/>
            <person name="Andreopoulos B."/>
            <person name="Lipzen A."/>
            <person name="Chen C."/>
            <person name="Yan M."/>
            <person name="Daum C."/>
            <person name="Ng V."/>
            <person name="Clum A."/>
            <person name="Steindorff A."/>
            <person name="Ohm R.A."/>
            <person name="Martin F."/>
            <person name="Silar P."/>
            <person name="Natvig D.O."/>
            <person name="Lalanne C."/>
            <person name="Gautier V."/>
            <person name="Ament-Velasquez S.L."/>
            <person name="Kruys A."/>
            <person name="Hutchinson M.I."/>
            <person name="Powell A.J."/>
            <person name="Barry K."/>
            <person name="Miller A.N."/>
            <person name="Grigoriev I.V."/>
            <person name="Debuchy R."/>
            <person name="Gladieux P."/>
            <person name="Hiltunen Thoren M."/>
            <person name="Johannesson H."/>
        </authorList>
    </citation>
    <scope>NUCLEOTIDE SEQUENCE</scope>
    <source>
        <strain evidence="2">CBS 958.72</strain>
    </source>
</reference>
<dbReference type="Pfam" id="PF06985">
    <property type="entry name" value="HET"/>
    <property type="match status" value="1"/>
</dbReference>
<dbReference type="AlphaFoldDB" id="A0AAE0TX42"/>
<proteinExistence type="predicted"/>
<evidence type="ECO:0000259" key="1">
    <source>
        <dbReference type="Pfam" id="PF06985"/>
    </source>
</evidence>
<evidence type="ECO:0000313" key="3">
    <source>
        <dbReference type="Proteomes" id="UP001287356"/>
    </source>
</evidence>
<keyword evidence="3" id="KW-1185">Reference proteome</keyword>
<dbReference type="InterPro" id="IPR010730">
    <property type="entry name" value="HET"/>
</dbReference>
<accession>A0AAE0TX42</accession>
<protein>
    <submittedName>
        <fullName evidence="2">Heterokaryon incompatibility protein-domain-containing protein</fullName>
    </submittedName>
</protein>
<dbReference type="Proteomes" id="UP001287356">
    <property type="component" value="Unassembled WGS sequence"/>
</dbReference>
<organism evidence="2 3">
    <name type="scientific">Lasiosphaeria ovina</name>
    <dbReference type="NCBI Taxonomy" id="92902"/>
    <lineage>
        <taxon>Eukaryota</taxon>
        <taxon>Fungi</taxon>
        <taxon>Dikarya</taxon>
        <taxon>Ascomycota</taxon>
        <taxon>Pezizomycotina</taxon>
        <taxon>Sordariomycetes</taxon>
        <taxon>Sordariomycetidae</taxon>
        <taxon>Sordariales</taxon>
        <taxon>Lasiosphaeriaceae</taxon>
        <taxon>Lasiosphaeria</taxon>
    </lineage>
</organism>
<reference evidence="2" key="2">
    <citation type="submission" date="2023-06" db="EMBL/GenBank/DDBJ databases">
        <authorList>
            <consortium name="Lawrence Berkeley National Laboratory"/>
            <person name="Haridas S."/>
            <person name="Hensen N."/>
            <person name="Bonometti L."/>
            <person name="Westerberg I."/>
            <person name="Brannstrom I.O."/>
            <person name="Guillou S."/>
            <person name="Cros-Aarteil S."/>
            <person name="Calhoun S."/>
            <person name="Kuo A."/>
            <person name="Mondo S."/>
            <person name="Pangilinan J."/>
            <person name="Riley R."/>
            <person name="Labutti K."/>
            <person name="Andreopoulos B."/>
            <person name="Lipzen A."/>
            <person name="Chen C."/>
            <person name="Yanf M."/>
            <person name="Daum C."/>
            <person name="Ng V."/>
            <person name="Clum A."/>
            <person name="Steindorff A."/>
            <person name="Ohm R."/>
            <person name="Martin F."/>
            <person name="Silar P."/>
            <person name="Natvig D."/>
            <person name="Lalanne C."/>
            <person name="Gautier V."/>
            <person name="Ament-Velasquez S.L."/>
            <person name="Kruys A."/>
            <person name="Hutchinson M.I."/>
            <person name="Powell A.J."/>
            <person name="Barry K."/>
            <person name="Miller A.N."/>
            <person name="Grigoriev I.V."/>
            <person name="Debuchy R."/>
            <person name="Gladieux P."/>
            <person name="Thoren M.H."/>
            <person name="Johannesson H."/>
        </authorList>
    </citation>
    <scope>NUCLEOTIDE SEQUENCE</scope>
    <source>
        <strain evidence="2">CBS 958.72</strain>
    </source>
</reference>
<dbReference type="PANTHER" id="PTHR33112:SF8">
    <property type="entry name" value="HETEROKARYON INCOMPATIBILITY DOMAIN-CONTAINING PROTEIN"/>
    <property type="match status" value="1"/>
</dbReference>
<sequence>MLCDVCRDVDFDQLIYEWNPSGFAHHKSLSALAECSDCAFCEGLWETLKDDASVIEIAGRGDASWHGEQMCFRLIPSSDGIGIEHDRSTLIVFTTDGGAKTTLLGMYGVFVNRTKAEWDTNKIDPTRCGHSLGIMGRPVSPFSNSDECFRLAGMWLDECLDQNELKSETSSPFMPTRTIDVGAADGSEDPRLVVHDTDGAVARNGQPQRLPWLTLTHCWGGSSPLMLTLDTLAEWTASGIPMPLLPLTFRDAVSITRRLGYRHLWIDSICIVQDSRQDWEREAARMGDVYRHGVLNISASSGRGCRDGIFGKRDSSTTPALAAVRLPFKSKRLGIGGEWLYLRAGRWDNYLEYITGRQHNTLASRGWVLQESLLSPRTLHFASQQLFWECTHATYAEGRIDALALPDNKMIALQAQHVYSYKMMLPSVVHWPAGMTADAAARDEMHSLWLRVVENYSSRALTVPSDVFPALAGVASDFQTRLGDEYLAGLFRRHLLEGLVWRSIDTARSTFRPQSATCSTPSWSWASLIGGVQCEVVIDSNGILPNMVGTSMARVVEEESRLVIEGHAIEGTLVLARNYHVLAESMGEPPNNETRTCVSVLDTSSPSSGHLLLLHLGIWQWYFRREELSISRLMRKYCGLLLEPVDGTGSVYRRIGVAMLKVAIGKTHDAALKPEDEVGLQTWERRVVTVV</sequence>